<dbReference type="InterPro" id="IPR001841">
    <property type="entry name" value="Znf_RING"/>
</dbReference>
<dbReference type="EMBL" id="CM016552">
    <property type="protein sequence ID" value="TKW37989.1"/>
    <property type="molecule type" value="Genomic_DNA"/>
</dbReference>
<dbReference type="Proteomes" id="UP000298652">
    <property type="component" value="Chromosome 1"/>
</dbReference>
<proteinExistence type="predicted"/>
<dbReference type="Gramene" id="TKW37990">
    <property type="protein sequence ID" value="TKW37990"/>
    <property type="gene ID" value="SEVIR_1G085600v2"/>
</dbReference>
<evidence type="ECO:0000256" key="2">
    <source>
        <dbReference type="ARBA" id="ARBA00012483"/>
    </source>
</evidence>
<dbReference type="PANTHER" id="PTHR22937">
    <property type="entry name" value="E3 UBIQUITIN-PROTEIN LIGASE RNF165"/>
    <property type="match status" value="1"/>
</dbReference>
<keyword evidence="4" id="KW-0479">Metal-binding</keyword>
<dbReference type="Gene3D" id="3.30.40.10">
    <property type="entry name" value="Zinc/RING finger domain, C3HC4 (zinc finger)"/>
    <property type="match status" value="1"/>
</dbReference>
<feature type="region of interest" description="Disordered" evidence="9">
    <location>
        <begin position="1"/>
        <end position="246"/>
    </location>
</feature>
<dbReference type="PANTHER" id="PTHR22937:SF136">
    <property type="entry name" value="RING-TYPE E3 UBIQUITIN TRANSFERASE"/>
    <property type="match status" value="1"/>
</dbReference>
<feature type="compositionally biased region" description="Basic and acidic residues" evidence="9">
    <location>
        <begin position="258"/>
        <end position="267"/>
    </location>
</feature>
<accession>A0A4U6W5X1</accession>
<evidence type="ECO:0000256" key="8">
    <source>
        <dbReference type="PROSITE-ProRule" id="PRU00175"/>
    </source>
</evidence>
<evidence type="ECO:0000313" key="12">
    <source>
        <dbReference type="Proteomes" id="UP000298652"/>
    </source>
</evidence>
<keyword evidence="3" id="KW-0808">Transferase</keyword>
<keyword evidence="5 8" id="KW-0863">Zinc-finger</keyword>
<dbReference type="Gramene" id="TKW37988">
    <property type="protein sequence ID" value="TKW37988"/>
    <property type="gene ID" value="SEVIR_1G085600v2"/>
</dbReference>
<feature type="compositionally biased region" description="Polar residues" evidence="9">
    <location>
        <begin position="36"/>
        <end position="46"/>
    </location>
</feature>
<feature type="region of interest" description="Disordered" evidence="9">
    <location>
        <begin position="258"/>
        <end position="338"/>
    </location>
</feature>
<evidence type="ECO:0000259" key="10">
    <source>
        <dbReference type="PROSITE" id="PS50089"/>
    </source>
</evidence>
<sequence length="576" mass="64310">MEEYSDRRSKTEIAFRRRGSRLSYRNQSPEERTNHNNDGLGSSARLNPTKAGITDNQEGPRYLRDSFKSSSSKVVPASSSKFPLRKFEEKRRQPLLAGVDIAESGRRKAEAKQLEGSKKIVVDDESSDTLRTESEGSTTEQGRLLTPGSEGSHFTGPSGVYRNRSESFVRTAPLSSRTHGQKEKEVNLGTPGACSSYFTNRSTMPRNSTTGVRPAYGHANGVQRRGLKNPGCTSVPDVQPSGCSSDSVYSRRFEFMRKRASDPESSSRSRSFSGPSFSGHSPPTDIHDAGPRIRTNEQSLSQQIIRSSNRNQQESAVSVRTRRPSHATTLRAPDERADGMLSLHESSTRNGLSAQEHLSLEEVSAESSIRPFFVELPHDIYSSSRHHSSNTRAERGRPSSLFEESPPQMFHGLMGERNDHRRITMGGIAEVLLALQRTEQEAELAYEQLLVLDTNLFLGAFASHDRHRDMRMDIDNMSYEELLALEERIGSVSTALSDEQFAKCLRRSIYCPVATGVHKSVIDDMKCSICQEEYKEGEEVGRLPCEHRYHVCCIGQWLRQKNWCPVCKASAVPSMG</sequence>
<feature type="region of interest" description="Disordered" evidence="9">
    <location>
        <begin position="383"/>
        <end position="406"/>
    </location>
</feature>
<keyword evidence="7" id="KW-0862">Zinc</keyword>
<feature type="compositionally biased region" description="Polar residues" evidence="9">
    <location>
        <begin position="196"/>
        <end position="211"/>
    </location>
</feature>
<evidence type="ECO:0000256" key="7">
    <source>
        <dbReference type="ARBA" id="ARBA00022833"/>
    </source>
</evidence>
<dbReference type="Gramene" id="TKW37989">
    <property type="protein sequence ID" value="TKW37989"/>
    <property type="gene ID" value="SEVIR_1G085600v2"/>
</dbReference>
<evidence type="ECO:0000313" key="11">
    <source>
        <dbReference type="EMBL" id="TKW37990.1"/>
    </source>
</evidence>
<organism evidence="11 12">
    <name type="scientific">Setaria viridis</name>
    <name type="common">Green bristlegrass</name>
    <name type="synonym">Setaria italica subsp. viridis</name>
    <dbReference type="NCBI Taxonomy" id="4556"/>
    <lineage>
        <taxon>Eukaryota</taxon>
        <taxon>Viridiplantae</taxon>
        <taxon>Streptophyta</taxon>
        <taxon>Embryophyta</taxon>
        <taxon>Tracheophyta</taxon>
        <taxon>Spermatophyta</taxon>
        <taxon>Magnoliopsida</taxon>
        <taxon>Liliopsida</taxon>
        <taxon>Poales</taxon>
        <taxon>Poaceae</taxon>
        <taxon>PACMAD clade</taxon>
        <taxon>Panicoideae</taxon>
        <taxon>Panicodae</taxon>
        <taxon>Paniceae</taxon>
        <taxon>Cenchrinae</taxon>
        <taxon>Setaria</taxon>
    </lineage>
</organism>
<evidence type="ECO:0000256" key="5">
    <source>
        <dbReference type="ARBA" id="ARBA00022771"/>
    </source>
</evidence>
<evidence type="ECO:0000256" key="9">
    <source>
        <dbReference type="SAM" id="MobiDB-lite"/>
    </source>
</evidence>
<dbReference type="GO" id="GO:0061630">
    <property type="term" value="F:ubiquitin protein ligase activity"/>
    <property type="evidence" value="ECO:0007669"/>
    <property type="project" value="UniProtKB-EC"/>
</dbReference>
<dbReference type="InterPro" id="IPR045191">
    <property type="entry name" value="MBR1/2-like"/>
</dbReference>
<feature type="compositionally biased region" description="Basic and acidic residues" evidence="9">
    <location>
        <begin position="103"/>
        <end position="134"/>
    </location>
</feature>
<keyword evidence="6" id="KW-0833">Ubl conjugation pathway</keyword>
<feature type="compositionally biased region" description="Basic and acidic residues" evidence="9">
    <location>
        <begin position="1"/>
        <end position="15"/>
    </location>
</feature>
<evidence type="ECO:0000256" key="4">
    <source>
        <dbReference type="ARBA" id="ARBA00022723"/>
    </source>
</evidence>
<dbReference type="EC" id="2.3.2.27" evidence="2"/>
<dbReference type="AlphaFoldDB" id="A0A4U6W5X1"/>
<gene>
    <name evidence="11" type="ORF">SEVIR_1G085600v2</name>
</gene>
<dbReference type="InterPro" id="IPR013083">
    <property type="entry name" value="Znf_RING/FYVE/PHD"/>
</dbReference>
<keyword evidence="12" id="KW-1185">Reference proteome</keyword>
<feature type="domain" description="RING-type" evidence="10">
    <location>
        <begin position="527"/>
        <end position="568"/>
    </location>
</feature>
<dbReference type="SMART" id="SM00184">
    <property type="entry name" value="RING"/>
    <property type="match status" value="1"/>
</dbReference>
<dbReference type="EMBL" id="CM016552">
    <property type="protein sequence ID" value="TKW37988.1"/>
    <property type="molecule type" value="Genomic_DNA"/>
</dbReference>
<comment type="catalytic activity">
    <reaction evidence="1">
        <text>S-ubiquitinyl-[E2 ubiquitin-conjugating enzyme]-L-cysteine + [acceptor protein]-L-lysine = [E2 ubiquitin-conjugating enzyme]-L-cysteine + N(6)-ubiquitinyl-[acceptor protein]-L-lysine.</text>
        <dbReference type="EC" id="2.3.2.27"/>
    </reaction>
</comment>
<name>A0A4U6W5X1_SETVI</name>
<dbReference type="OMA" id="FTSHDQH"/>
<dbReference type="PROSITE" id="PS50089">
    <property type="entry name" value="ZF_RING_2"/>
    <property type="match status" value="1"/>
</dbReference>
<evidence type="ECO:0000256" key="3">
    <source>
        <dbReference type="ARBA" id="ARBA00022679"/>
    </source>
</evidence>
<feature type="compositionally biased region" description="Polar residues" evidence="9">
    <location>
        <begin position="296"/>
        <end position="318"/>
    </location>
</feature>
<evidence type="ECO:0000256" key="1">
    <source>
        <dbReference type="ARBA" id="ARBA00000900"/>
    </source>
</evidence>
<dbReference type="Pfam" id="PF13639">
    <property type="entry name" value="zf-RING_2"/>
    <property type="match status" value="1"/>
</dbReference>
<protein>
    <recommendedName>
        <fullName evidence="2">RING-type E3 ubiquitin transferase</fullName>
        <ecNumber evidence="2">2.3.2.27</ecNumber>
    </recommendedName>
</protein>
<dbReference type="EMBL" id="CM016552">
    <property type="protein sequence ID" value="TKW37990.1"/>
    <property type="molecule type" value="Genomic_DNA"/>
</dbReference>
<feature type="compositionally biased region" description="Low complexity" evidence="9">
    <location>
        <begin position="68"/>
        <end position="82"/>
    </location>
</feature>
<reference evidence="11 12" key="1">
    <citation type="submission" date="2019-03" db="EMBL/GenBank/DDBJ databases">
        <title>WGS assembly of Setaria viridis.</title>
        <authorList>
            <person name="Huang P."/>
            <person name="Jenkins J."/>
            <person name="Grimwood J."/>
            <person name="Barry K."/>
            <person name="Healey A."/>
            <person name="Mamidi S."/>
            <person name="Sreedasyam A."/>
            <person name="Shu S."/>
            <person name="Feldman M."/>
            <person name="Wu J."/>
            <person name="Yu Y."/>
            <person name="Chen C."/>
            <person name="Johnson J."/>
            <person name="Rokhsar D."/>
            <person name="Baxter I."/>
            <person name="Schmutz J."/>
            <person name="Brutnell T."/>
            <person name="Kellogg E."/>
        </authorList>
    </citation>
    <scope>NUCLEOTIDE SEQUENCE [LARGE SCALE GENOMIC DNA]</scope>
    <source>
        <strain evidence="12">cv. A10</strain>
    </source>
</reference>
<evidence type="ECO:0000256" key="6">
    <source>
        <dbReference type="ARBA" id="ARBA00022786"/>
    </source>
</evidence>
<dbReference type="GO" id="GO:0008270">
    <property type="term" value="F:zinc ion binding"/>
    <property type="evidence" value="ECO:0007669"/>
    <property type="project" value="UniProtKB-KW"/>
</dbReference>
<feature type="compositionally biased region" description="Basic and acidic residues" evidence="9">
    <location>
        <begin position="285"/>
        <end position="295"/>
    </location>
</feature>
<feature type="compositionally biased region" description="Low complexity" evidence="9">
    <location>
        <begin position="268"/>
        <end position="282"/>
    </location>
</feature>
<dbReference type="SUPFAM" id="SSF57850">
    <property type="entry name" value="RING/U-box"/>
    <property type="match status" value="1"/>
</dbReference>